<dbReference type="AlphaFoldDB" id="A0A9Q1GYH3"/>
<dbReference type="OrthoDB" id="2919534at2759"/>
<evidence type="ECO:0000313" key="2">
    <source>
        <dbReference type="EMBL" id="KAJ8426833.1"/>
    </source>
</evidence>
<dbReference type="EMBL" id="JAKOGI010001233">
    <property type="protein sequence ID" value="KAJ8426833.1"/>
    <property type="molecule type" value="Genomic_DNA"/>
</dbReference>
<gene>
    <name evidence="2" type="ORF">Cgig2_025771</name>
</gene>
<keyword evidence="3" id="KW-1185">Reference proteome</keyword>
<evidence type="ECO:0000313" key="3">
    <source>
        <dbReference type="Proteomes" id="UP001153076"/>
    </source>
</evidence>
<reference evidence="2" key="1">
    <citation type="submission" date="2022-04" db="EMBL/GenBank/DDBJ databases">
        <title>Carnegiea gigantea Genome sequencing and assembly v2.</title>
        <authorList>
            <person name="Copetti D."/>
            <person name="Sanderson M.J."/>
            <person name="Burquez A."/>
            <person name="Wojciechowski M.F."/>
        </authorList>
    </citation>
    <scope>NUCLEOTIDE SEQUENCE</scope>
    <source>
        <strain evidence="2">SGP5-SGP5p</strain>
        <tissue evidence="2">Aerial part</tissue>
    </source>
</reference>
<organism evidence="2 3">
    <name type="scientific">Carnegiea gigantea</name>
    <dbReference type="NCBI Taxonomy" id="171969"/>
    <lineage>
        <taxon>Eukaryota</taxon>
        <taxon>Viridiplantae</taxon>
        <taxon>Streptophyta</taxon>
        <taxon>Embryophyta</taxon>
        <taxon>Tracheophyta</taxon>
        <taxon>Spermatophyta</taxon>
        <taxon>Magnoliopsida</taxon>
        <taxon>eudicotyledons</taxon>
        <taxon>Gunneridae</taxon>
        <taxon>Pentapetalae</taxon>
        <taxon>Caryophyllales</taxon>
        <taxon>Cactineae</taxon>
        <taxon>Cactaceae</taxon>
        <taxon>Cactoideae</taxon>
        <taxon>Echinocereeae</taxon>
        <taxon>Carnegiea</taxon>
    </lineage>
</organism>
<feature type="compositionally biased region" description="Basic and acidic residues" evidence="1">
    <location>
        <begin position="49"/>
        <end position="63"/>
    </location>
</feature>
<feature type="region of interest" description="Disordered" evidence="1">
    <location>
        <begin position="107"/>
        <end position="137"/>
    </location>
</feature>
<dbReference type="Proteomes" id="UP001153076">
    <property type="component" value="Unassembled WGS sequence"/>
</dbReference>
<feature type="region of interest" description="Disordered" evidence="1">
    <location>
        <begin position="1"/>
        <end position="88"/>
    </location>
</feature>
<evidence type="ECO:0000256" key="1">
    <source>
        <dbReference type="SAM" id="MobiDB-lite"/>
    </source>
</evidence>
<comment type="caution">
    <text evidence="2">The sequence shown here is derived from an EMBL/GenBank/DDBJ whole genome shotgun (WGS) entry which is preliminary data.</text>
</comment>
<feature type="compositionally biased region" description="Basic and acidic residues" evidence="1">
    <location>
        <begin position="112"/>
        <end position="121"/>
    </location>
</feature>
<protein>
    <submittedName>
        <fullName evidence="2">Uncharacterized protein</fullName>
    </submittedName>
</protein>
<proteinExistence type="predicted"/>
<sequence>MADAITRQVSEQRAIEVAGSARPLPPPEHPLVHEGEPSHQSEWMSSLRPMERSREVAQLDWSDRLPTGQQGGRTAVEPVGRSTRGTTVVSATASTPYATHSRWTAWLEEPEQTSRPRERPRVPSTRTGSCSTPPRDEECSTEVVATIAGAYVEEITRSVWKAQLRSAQQEVNPIGMIRLPVRFDDKTKFKSLKADFLVVDIPTTYNVMGGQPSTG</sequence>
<feature type="compositionally biased region" description="Basic and acidic residues" evidence="1">
    <location>
        <begin position="30"/>
        <end position="39"/>
    </location>
</feature>
<name>A0A9Q1GYH3_9CARY</name>
<accession>A0A9Q1GYH3</accession>